<accession>A0A2A9N6U7</accession>
<evidence type="ECO:0000313" key="2">
    <source>
        <dbReference type="EMBL" id="PFH45905.1"/>
    </source>
</evidence>
<keyword evidence="3" id="KW-1185">Reference proteome</keyword>
<protein>
    <submittedName>
        <fullName evidence="2">Uncharacterized protein</fullName>
    </submittedName>
</protein>
<dbReference type="EMBL" id="KZ302268">
    <property type="protein sequence ID" value="PFH45905.1"/>
    <property type="molecule type" value="Genomic_DNA"/>
</dbReference>
<name>A0A2A9N6U7_9AGAR</name>
<reference evidence="2 3" key="1">
    <citation type="submission" date="2014-02" db="EMBL/GenBank/DDBJ databases">
        <title>Transposable element dynamics among asymbiotic and ectomycorrhizal Amanita fungi.</title>
        <authorList>
            <consortium name="DOE Joint Genome Institute"/>
            <person name="Hess J."/>
            <person name="Skrede I."/>
            <person name="Wolfe B."/>
            <person name="LaButti K."/>
            <person name="Ohm R.A."/>
            <person name="Grigoriev I.V."/>
            <person name="Pringle A."/>
        </authorList>
    </citation>
    <scope>NUCLEOTIDE SEQUENCE [LARGE SCALE GENOMIC DNA]</scope>
    <source>
        <strain evidence="2 3">SKay4041</strain>
    </source>
</reference>
<evidence type="ECO:0000313" key="3">
    <source>
        <dbReference type="Proteomes" id="UP000242287"/>
    </source>
</evidence>
<sequence length="72" mass="7702">MTKTGSTSISRSSAHNPQACSTLGMGAGRDIGSVWYAPDQRSSVFTPKTNASESAAFVSAARYEPCWFYKCS</sequence>
<gene>
    <name evidence="2" type="ORF">AMATHDRAFT_8483</name>
</gene>
<feature type="region of interest" description="Disordered" evidence="1">
    <location>
        <begin position="1"/>
        <end position="21"/>
    </location>
</feature>
<dbReference type="AlphaFoldDB" id="A0A2A9N6U7"/>
<evidence type="ECO:0000256" key="1">
    <source>
        <dbReference type="SAM" id="MobiDB-lite"/>
    </source>
</evidence>
<proteinExistence type="predicted"/>
<dbReference type="OrthoDB" id="9984024at2759"/>
<organism evidence="2 3">
    <name type="scientific">Amanita thiersii Skay4041</name>
    <dbReference type="NCBI Taxonomy" id="703135"/>
    <lineage>
        <taxon>Eukaryota</taxon>
        <taxon>Fungi</taxon>
        <taxon>Dikarya</taxon>
        <taxon>Basidiomycota</taxon>
        <taxon>Agaricomycotina</taxon>
        <taxon>Agaricomycetes</taxon>
        <taxon>Agaricomycetidae</taxon>
        <taxon>Agaricales</taxon>
        <taxon>Pluteineae</taxon>
        <taxon>Amanitaceae</taxon>
        <taxon>Amanita</taxon>
    </lineage>
</organism>
<dbReference type="Proteomes" id="UP000242287">
    <property type="component" value="Unassembled WGS sequence"/>
</dbReference>